<keyword evidence="4" id="KW-1185">Reference proteome</keyword>
<dbReference type="Gene3D" id="3.30.565.10">
    <property type="entry name" value="Histidine kinase-like ATPase, C-terminal domain"/>
    <property type="match status" value="1"/>
</dbReference>
<name>A0ABU8MXA0_9PSEU</name>
<dbReference type="InterPro" id="IPR003594">
    <property type="entry name" value="HATPase_dom"/>
</dbReference>
<gene>
    <name evidence="3" type="ORF">WCD74_29555</name>
</gene>
<accession>A0ABU8MXA0</accession>
<dbReference type="Proteomes" id="UP001385809">
    <property type="component" value="Unassembled WGS sequence"/>
</dbReference>
<comment type="caution">
    <text evidence="3">The sequence shown here is derived from an EMBL/GenBank/DDBJ whole genome shotgun (WGS) entry which is preliminary data.</text>
</comment>
<keyword evidence="1" id="KW-0418">Kinase</keyword>
<keyword evidence="3" id="KW-0067">ATP-binding</keyword>
<proteinExistence type="predicted"/>
<evidence type="ECO:0000259" key="2">
    <source>
        <dbReference type="Pfam" id="PF13581"/>
    </source>
</evidence>
<dbReference type="RefSeq" id="WP_337698530.1">
    <property type="nucleotide sequence ID" value="NZ_JBBEGN010000033.1"/>
</dbReference>
<protein>
    <submittedName>
        <fullName evidence="3">ATP-binding protein</fullName>
        <ecNumber evidence="3">2.7.13.3</ecNumber>
    </submittedName>
</protein>
<keyword evidence="3" id="KW-0808">Transferase</keyword>
<keyword evidence="3" id="KW-0547">Nucleotide-binding</keyword>
<dbReference type="GO" id="GO:0004673">
    <property type="term" value="F:protein histidine kinase activity"/>
    <property type="evidence" value="ECO:0007669"/>
    <property type="project" value="UniProtKB-EC"/>
</dbReference>
<evidence type="ECO:0000313" key="3">
    <source>
        <dbReference type="EMBL" id="MEJ2871939.1"/>
    </source>
</evidence>
<dbReference type="PANTHER" id="PTHR35526">
    <property type="entry name" value="ANTI-SIGMA-F FACTOR RSBW-RELATED"/>
    <property type="match status" value="1"/>
</dbReference>
<dbReference type="EC" id="2.7.13.3" evidence="3"/>
<dbReference type="InterPro" id="IPR050267">
    <property type="entry name" value="Anti-sigma-factor_SerPK"/>
</dbReference>
<organism evidence="3 4">
    <name type="scientific">Actinomycetospora aurantiaca</name>
    <dbReference type="NCBI Taxonomy" id="3129233"/>
    <lineage>
        <taxon>Bacteria</taxon>
        <taxon>Bacillati</taxon>
        <taxon>Actinomycetota</taxon>
        <taxon>Actinomycetes</taxon>
        <taxon>Pseudonocardiales</taxon>
        <taxon>Pseudonocardiaceae</taxon>
        <taxon>Actinomycetospora</taxon>
    </lineage>
</organism>
<dbReference type="Pfam" id="PF13581">
    <property type="entry name" value="HATPase_c_2"/>
    <property type="match status" value="1"/>
</dbReference>
<dbReference type="SUPFAM" id="SSF55874">
    <property type="entry name" value="ATPase domain of HSP90 chaperone/DNA topoisomerase II/histidine kinase"/>
    <property type="match status" value="1"/>
</dbReference>
<feature type="domain" description="Histidine kinase/HSP90-like ATPase" evidence="2">
    <location>
        <begin position="59"/>
        <end position="174"/>
    </location>
</feature>
<keyword evidence="1" id="KW-0723">Serine/threonine-protein kinase</keyword>
<dbReference type="PANTHER" id="PTHR35526:SF3">
    <property type="entry name" value="ANTI-SIGMA-F FACTOR RSBW"/>
    <property type="match status" value="1"/>
</dbReference>
<dbReference type="CDD" id="cd16936">
    <property type="entry name" value="HATPase_RsbW-like"/>
    <property type="match status" value="1"/>
</dbReference>
<dbReference type="GO" id="GO:0005524">
    <property type="term" value="F:ATP binding"/>
    <property type="evidence" value="ECO:0007669"/>
    <property type="project" value="UniProtKB-KW"/>
</dbReference>
<sequence>MVPEPAGAHEFRGWRRTRGVPIAPQSRPTTIPTGGPVCDCAPAVDVPGASPGGFSSREPARPPAVRTLRRRLREWMATRDLDEDLTDAVLLLADEAVTNAVEHAAGERGCTVEVVANTRGCGGGIAVMVRDDGVWRPQPEDRGYRGRGVTLMGRMADRSSISTSASGTTVRLCWALPSMN</sequence>
<dbReference type="InterPro" id="IPR036890">
    <property type="entry name" value="HATPase_C_sf"/>
</dbReference>
<evidence type="ECO:0000313" key="4">
    <source>
        <dbReference type="Proteomes" id="UP001385809"/>
    </source>
</evidence>
<dbReference type="EMBL" id="JBBEGN010000033">
    <property type="protein sequence ID" value="MEJ2871939.1"/>
    <property type="molecule type" value="Genomic_DNA"/>
</dbReference>
<evidence type="ECO:0000256" key="1">
    <source>
        <dbReference type="ARBA" id="ARBA00022527"/>
    </source>
</evidence>
<reference evidence="3 4" key="1">
    <citation type="submission" date="2024-03" db="EMBL/GenBank/DDBJ databases">
        <title>Actinomycetospora sp. OC33-EN08, a novel actinomycete isolated from wild orchid (Aerides multiflora).</title>
        <authorList>
            <person name="Suriyachadkun C."/>
        </authorList>
    </citation>
    <scope>NUCLEOTIDE SEQUENCE [LARGE SCALE GENOMIC DNA]</scope>
    <source>
        <strain evidence="3 4">OC33-EN08</strain>
    </source>
</reference>